<gene>
    <name evidence="3" type="ORF">SAMN05421819_2846</name>
</gene>
<reference evidence="3 4" key="1">
    <citation type="submission" date="2016-10" db="EMBL/GenBank/DDBJ databases">
        <authorList>
            <person name="de Groot N.N."/>
        </authorList>
    </citation>
    <scope>NUCLEOTIDE SEQUENCE [LARGE SCALE GENOMIC DNA]</scope>
    <source>
        <strain evidence="3 4">DSM 22489</strain>
    </source>
</reference>
<feature type="domain" description="HigA2-like helix-turn-helix" evidence="2">
    <location>
        <begin position="19"/>
        <end position="97"/>
    </location>
</feature>
<dbReference type="OrthoDB" id="9795596at2"/>
<accession>A0A1H5ZS71</accession>
<dbReference type="Proteomes" id="UP000236728">
    <property type="component" value="Unassembled WGS sequence"/>
</dbReference>
<dbReference type="RefSeq" id="WP_103933700.1">
    <property type="nucleotide sequence ID" value="NZ_FNVA01000004.1"/>
</dbReference>
<name>A0A1H5ZS71_9BACT</name>
<dbReference type="AlphaFoldDB" id="A0A1H5ZS71"/>
<dbReference type="GO" id="GO:0003677">
    <property type="term" value="F:DNA binding"/>
    <property type="evidence" value="ECO:0007669"/>
    <property type="project" value="UniProtKB-KW"/>
</dbReference>
<organism evidence="3 4">
    <name type="scientific">Bryocella elongata</name>
    <dbReference type="NCBI Taxonomy" id="863522"/>
    <lineage>
        <taxon>Bacteria</taxon>
        <taxon>Pseudomonadati</taxon>
        <taxon>Acidobacteriota</taxon>
        <taxon>Terriglobia</taxon>
        <taxon>Terriglobales</taxon>
        <taxon>Acidobacteriaceae</taxon>
        <taxon>Bryocella</taxon>
    </lineage>
</organism>
<sequence>MKNASQSNKPGHVTKGDLFDDLGFSPAETLEMKIKAEIWQALLQHIEEQGFKQAYLVATLKAHQPDVSNLLRGKLARISITKLIQFAGRLNLEARVKLTSPKPAKPVSSVKVSTAKAAKSRRELVSA</sequence>
<evidence type="ECO:0000259" key="2">
    <source>
        <dbReference type="Pfam" id="PF13744"/>
    </source>
</evidence>
<feature type="region of interest" description="Disordered" evidence="1">
    <location>
        <begin position="101"/>
        <end position="127"/>
    </location>
</feature>
<dbReference type="InterPro" id="IPR010982">
    <property type="entry name" value="Lambda_DNA-bd_dom_sf"/>
</dbReference>
<dbReference type="Gene3D" id="1.10.260.40">
    <property type="entry name" value="lambda repressor-like DNA-binding domains"/>
    <property type="match status" value="1"/>
</dbReference>
<dbReference type="Pfam" id="PF13744">
    <property type="entry name" value="HTH_37"/>
    <property type="match status" value="1"/>
</dbReference>
<keyword evidence="3" id="KW-0238">DNA-binding</keyword>
<dbReference type="InterPro" id="IPR039554">
    <property type="entry name" value="HigA2-like_HTH"/>
</dbReference>
<dbReference type="EMBL" id="FNVA01000004">
    <property type="protein sequence ID" value="SEG39020.1"/>
    <property type="molecule type" value="Genomic_DNA"/>
</dbReference>
<proteinExistence type="predicted"/>
<evidence type="ECO:0000313" key="4">
    <source>
        <dbReference type="Proteomes" id="UP000236728"/>
    </source>
</evidence>
<protein>
    <submittedName>
        <fullName evidence="3">Predicted DNA-binding protein, contains XRE-type HTH domain</fullName>
    </submittedName>
</protein>
<dbReference type="SUPFAM" id="SSF47413">
    <property type="entry name" value="lambda repressor-like DNA-binding domains"/>
    <property type="match status" value="1"/>
</dbReference>
<evidence type="ECO:0000256" key="1">
    <source>
        <dbReference type="SAM" id="MobiDB-lite"/>
    </source>
</evidence>
<evidence type="ECO:0000313" key="3">
    <source>
        <dbReference type="EMBL" id="SEG39020.1"/>
    </source>
</evidence>
<keyword evidence="4" id="KW-1185">Reference proteome</keyword>